<gene>
    <name evidence="6" type="ordered locus">TEH_18150</name>
</gene>
<keyword evidence="2" id="KW-0378">Hydrolase</keyword>
<evidence type="ECO:0000256" key="2">
    <source>
        <dbReference type="ARBA" id="ARBA00022801"/>
    </source>
</evidence>
<dbReference type="GO" id="GO:0003676">
    <property type="term" value="F:nucleic acid binding"/>
    <property type="evidence" value="ECO:0007669"/>
    <property type="project" value="InterPro"/>
</dbReference>
<evidence type="ECO:0000313" key="7">
    <source>
        <dbReference type="Proteomes" id="UP000002663"/>
    </source>
</evidence>
<reference evidence="6 7" key="1">
    <citation type="submission" date="2011-01" db="EMBL/GenBank/DDBJ databases">
        <title>Whole genome sequence of Tetragenococcus halophilus NBRC 12172.</title>
        <authorList>
            <person name="Nakazawa H."/>
            <person name="Omata S."/>
            <person name="Koga C."/>
            <person name="Watanabe Y."/>
            <person name="Katano Y."/>
            <person name="Ito N."/>
            <person name="Tsukatani N."/>
            <person name="Ankai A."/>
            <person name="Oguchi A."/>
            <person name="Fukui S."/>
            <person name="Yashiro I."/>
            <person name="Kamata S."/>
            <person name="Hashimoto Y."/>
            <person name="Yamazaki J."/>
            <person name="Taguchi H."/>
            <person name="Tanaka A."/>
            <person name="Koyama T."/>
            <person name="Ichige A."/>
            <person name="Hanya Y."/>
            <person name="Tanikawa S."/>
            <person name="Yamazaki S."/>
            <person name="Fujita N."/>
        </authorList>
    </citation>
    <scope>NUCLEOTIDE SEQUENCE [LARGE SCALE GENOMIC DNA]</scope>
    <source>
        <strain evidence="7">DSM 20338 / JCM 20259 / NCIMB 9735 / NBRC 12172</strain>
    </source>
</reference>
<evidence type="ECO:0000313" key="6">
    <source>
        <dbReference type="EMBL" id="BAK95142.1"/>
    </source>
</evidence>
<dbReference type="CDD" id="cd00085">
    <property type="entry name" value="HNHc"/>
    <property type="match status" value="1"/>
</dbReference>
<dbReference type="GO" id="GO:0016787">
    <property type="term" value="F:hydrolase activity"/>
    <property type="evidence" value="ECO:0007669"/>
    <property type="project" value="UniProtKB-KW"/>
</dbReference>
<dbReference type="EMBL" id="AP012046">
    <property type="protein sequence ID" value="BAK95142.1"/>
    <property type="molecule type" value="Genomic_DNA"/>
</dbReference>
<dbReference type="Pfam" id="PF01844">
    <property type="entry name" value="HNH"/>
    <property type="match status" value="1"/>
</dbReference>
<dbReference type="AlphaFoldDB" id="A0AAN1SHY2"/>
<protein>
    <recommendedName>
        <fullName evidence="4">Putative HNH nuclease YajD</fullName>
    </recommendedName>
</protein>
<dbReference type="Proteomes" id="UP000002663">
    <property type="component" value="Chromosome"/>
</dbReference>
<evidence type="ECO:0000259" key="5">
    <source>
        <dbReference type="SMART" id="SM00507"/>
    </source>
</evidence>
<comment type="similarity">
    <text evidence="3">Belongs to the HNH nuclease family.</text>
</comment>
<dbReference type="InterPro" id="IPR003615">
    <property type="entry name" value="HNH_nuc"/>
</dbReference>
<keyword evidence="1" id="KW-0540">Nuclease</keyword>
<dbReference type="KEGG" id="thl:TEH_18150"/>
<evidence type="ECO:0000256" key="1">
    <source>
        <dbReference type="ARBA" id="ARBA00022722"/>
    </source>
</evidence>
<organism evidence="6 7">
    <name type="scientific">Tetragenococcus halophilus (strain DSM 20338 / JCM 20259 / NCIMB 9735 / NBRC 12172)</name>
    <name type="common">Pediococcus halophilus</name>
    <dbReference type="NCBI Taxonomy" id="945021"/>
    <lineage>
        <taxon>Bacteria</taxon>
        <taxon>Bacillati</taxon>
        <taxon>Bacillota</taxon>
        <taxon>Bacilli</taxon>
        <taxon>Lactobacillales</taxon>
        <taxon>Enterococcaceae</taxon>
        <taxon>Tetragenococcus</taxon>
    </lineage>
</organism>
<dbReference type="SMART" id="SM00507">
    <property type="entry name" value="HNHc"/>
    <property type="match status" value="1"/>
</dbReference>
<evidence type="ECO:0000256" key="4">
    <source>
        <dbReference type="ARBA" id="ARBA00040194"/>
    </source>
</evidence>
<accession>A0AAN1SHY2</accession>
<dbReference type="InterPro" id="IPR002711">
    <property type="entry name" value="HNH"/>
</dbReference>
<dbReference type="GO" id="GO:0008270">
    <property type="term" value="F:zinc ion binding"/>
    <property type="evidence" value="ECO:0007669"/>
    <property type="project" value="InterPro"/>
</dbReference>
<dbReference type="GO" id="GO:0005829">
    <property type="term" value="C:cytosol"/>
    <property type="evidence" value="ECO:0007669"/>
    <property type="project" value="TreeGrafter"/>
</dbReference>
<evidence type="ECO:0000256" key="3">
    <source>
        <dbReference type="ARBA" id="ARBA00038412"/>
    </source>
</evidence>
<feature type="domain" description="HNH nuclease" evidence="5">
    <location>
        <begin position="116"/>
        <end position="173"/>
    </location>
</feature>
<proteinExistence type="inferred from homology"/>
<dbReference type="PANTHER" id="PTHR41286:SF1">
    <property type="entry name" value="HNH NUCLEASE YAJD-RELATED"/>
    <property type="match status" value="1"/>
</dbReference>
<dbReference type="GO" id="GO:0004519">
    <property type="term" value="F:endonuclease activity"/>
    <property type="evidence" value="ECO:0007669"/>
    <property type="project" value="InterPro"/>
</dbReference>
<dbReference type="PANTHER" id="PTHR41286">
    <property type="entry name" value="HNH NUCLEASE YAJD-RELATED"/>
    <property type="match status" value="1"/>
</dbReference>
<sequence length="179" mass="21540">MIDNLFCCLFIIQFIYLFQLNKYSNKIDCLFNESIAKIHFIIHQLVSAFQMSKIIRKKLITKMFKQPKIRLGNKSYSEDELQQLRKRNTQRYNREVRHNAYNTDYTTFYNSTAWKKTRKQVLIRDNYMCQHCLAKGIVNDKDLIVHHKIELKQDWSKRLDMENLEAVCISCHNKIPISK</sequence>
<name>A0AAN1SHY2_TETHN</name>